<name>A0A6J5MZ56_9CAUD</name>
<sequence length="83" mass="9394">MVASTFEAAKSWWNSKVTELSCKPATRVFAAVEENAEVSMTSFVVESETEEIWSLRFTPLIVTFASVKTMRLTYLLLLELLLT</sequence>
<organism evidence="1">
    <name type="scientific">uncultured Caudovirales phage</name>
    <dbReference type="NCBI Taxonomy" id="2100421"/>
    <lineage>
        <taxon>Viruses</taxon>
        <taxon>Duplodnaviria</taxon>
        <taxon>Heunggongvirae</taxon>
        <taxon>Uroviricota</taxon>
        <taxon>Caudoviricetes</taxon>
        <taxon>Peduoviridae</taxon>
        <taxon>Maltschvirus</taxon>
        <taxon>Maltschvirus maltsch</taxon>
    </lineage>
</organism>
<dbReference type="EMBL" id="LR796509">
    <property type="protein sequence ID" value="CAB4149049.1"/>
    <property type="molecule type" value="Genomic_DNA"/>
</dbReference>
<accession>A0A6J5MZ56</accession>
<protein>
    <submittedName>
        <fullName evidence="1">Uncharacterized protein</fullName>
    </submittedName>
</protein>
<proteinExistence type="predicted"/>
<reference evidence="1" key="1">
    <citation type="submission" date="2020-04" db="EMBL/GenBank/DDBJ databases">
        <authorList>
            <person name="Chiriac C."/>
            <person name="Salcher M."/>
            <person name="Ghai R."/>
            <person name="Kavagutti S V."/>
        </authorList>
    </citation>
    <scope>NUCLEOTIDE SEQUENCE</scope>
</reference>
<gene>
    <name evidence="1" type="ORF">UFOVP534_41</name>
</gene>
<evidence type="ECO:0000313" key="1">
    <source>
        <dbReference type="EMBL" id="CAB4149049.1"/>
    </source>
</evidence>